<evidence type="ECO:0000313" key="1">
    <source>
        <dbReference type="EMBL" id="MFM0006669.1"/>
    </source>
</evidence>
<name>A0ABW9B4S1_9BURK</name>
<organism evidence="1 2">
    <name type="scientific">Paraburkholderia dipogonis</name>
    <dbReference type="NCBI Taxonomy" id="1211383"/>
    <lineage>
        <taxon>Bacteria</taxon>
        <taxon>Pseudomonadati</taxon>
        <taxon>Pseudomonadota</taxon>
        <taxon>Betaproteobacteria</taxon>
        <taxon>Burkholderiales</taxon>
        <taxon>Burkholderiaceae</taxon>
        <taxon>Paraburkholderia</taxon>
    </lineage>
</organism>
<reference evidence="1 2" key="1">
    <citation type="journal article" date="2024" name="Chem. Sci.">
        <title>Discovery of megapolipeptins by genome mining of a Burkholderiales bacteria collection.</title>
        <authorList>
            <person name="Paulo B.S."/>
            <person name="Recchia M.J.J."/>
            <person name="Lee S."/>
            <person name="Fergusson C.H."/>
            <person name="Romanowski S.B."/>
            <person name="Hernandez A."/>
            <person name="Krull N."/>
            <person name="Liu D.Y."/>
            <person name="Cavanagh H."/>
            <person name="Bos A."/>
            <person name="Gray C.A."/>
            <person name="Murphy B.T."/>
            <person name="Linington R.G."/>
            <person name="Eustaquio A.S."/>
        </authorList>
    </citation>
    <scope>NUCLEOTIDE SEQUENCE [LARGE SCALE GENOMIC DNA]</scope>
    <source>
        <strain evidence="1 2">RL17-350-BIC-A</strain>
    </source>
</reference>
<dbReference type="SUPFAM" id="SSF53756">
    <property type="entry name" value="UDP-Glycosyltransferase/glycogen phosphorylase"/>
    <property type="match status" value="1"/>
</dbReference>
<dbReference type="GO" id="GO:0032259">
    <property type="term" value="P:methylation"/>
    <property type="evidence" value="ECO:0007669"/>
    <property type="project" value="UniProtKB-KW"/>
</dbReference>
<dbReference type="Gene3D" id="3.40.50.150">
    <property type="entry name" value="Vaccinia Virus protein VP39"/>
    <property type="match status" value="1"/>
</dbReference>
<dbReference type="Gene3D" id="3.40.50.2000">
    <property type="entry name" value="Glycogen Phosphorylase B"/>
    <property type="match status" value="1"/>
</dbReference>
<keyword evidence="2" id="KW-1185">Reference proteome</keyword>
<keyword evidence="1" id="KW-0489">Methyltransferase</keyword>
<proteinExistence type="predicted"/>
<dbReference type="InterPro" id="IPR029063">
    <property type="entry name" value="SAM-dependent_MTases_sf"/>
</dbReference>
<dbReference type="SUPFAM" id="SSF53335">
    <property type="entry name" value="S-adenosyl-L-methionine-dependent methyltransferases"/>
    <property type="match status" value="1"/>
</dbReference>
<comment type="caution">
    <text evidence="1">The sequence shown here is derived from an EMBL/GenBank/DDBJ whole genome shotgun (WGS) entry which is preliminary data.</text>
</comment>
<dbReference type="RefSeq" id="WP_408181134.1">
    <property type="nucleotide sequence ID" value="NZ_JAQQEZ010000044.1"/>
</dbReference>
<dbReference type="EMBL" id="JAQQEZ010000044">
    <property type="protein sequence ID" value="MFM0006669.1"/>
    <property type="molecule type" value="Genomic_DNA"/>
</dbReference>
<dbReference type="CDD" id="cd02440">
    <property type="entry name" value="AdoMet_MTases"/>
    <property type="match status" value="1"/>
</dbReference>
<evidence type="ECO:0000313" key="2">
    <source>
        <dbReference type="Proteomes" id="UP001629230"/>
    </source>
</evidence>
<protein>
    <submittedName>
        <fullName evidence="1">Methyltransferase domain-containing protein</fullName>
    </submittedName>
</protein>
<sequence>MNETSKSALRRSHDPAFIQHYFVGEGLDIGAGEDPLAAHTHLFPRARRIQSWGEQQGDVVQMKGADDGSFDFVHASHVLAEVANPGKALARWLDLLKPGGYAVLTLPDEDLYGKGAWPNRFNKRHKASFTICKPEKQSAQSFNIVDLVNTLSHVASCERVSLLRDHYDEARNDADQTARGLAECAIEVVLRKRAVPTAQNMLDAIVKARSAEASINAGRRAVKTYPYRFMVYHRSMMEWLRWDREDEVDRILEQCVVRLPNEHLPRLYRALHAISRGKLHHGFRLREAAMASFGWQRRTTAQPPATFPEWKGESLAGKSIVIWSEFGLGDEIFFLRFARMLRERCGAARVTVMCQTPLVSLFEVSREADAVIDVKHAAQLPVHDCWVFPHAIPAHLPLELDALPVSVPFLRAPSDEAPALLRTESHALKVGVVFKGAPTHENDHARSLPSLSVLDELFQLEGVEFFSLQKGAGADEAAQYAQRLSNFHDLGADIRSMDETASAIAALDLVLTVDTSVAHVAGAMGKPTWLMLPSYGDWRWHYTREDSPWYPTMRLFRRRFGGNWPEVVARIRGHLLTLIASNLDSAGSSALPAPAISR</sequence>
<dbReference type="Proteomes" id="UP001629230">
    <property type="component" value="Unassembled WGS sequence"/>
</dbReference>
<dbReference type="Pfam" id="PF13489">
    <property type="entry name" value="Methyltransf_23"/>
    <property type="match status" value="1"/>
</dbReference>
<keyword evidence="1" id="KW-0808">Transferase</keyword>
<dbReference type="GO" id="GO:0008168">
    <property type="term" value="F:methyltransferase activity"/>
    <property type="evidence" value="ECO:0007669"/>
    <property type="project" value="UniProtKB-KW"/>
</dbReference>
<gene>
    <name evidence="1" type="ORF">PQR57_37505</name>
</gene>
<accession>A0ABW9B4S1</accession>